<feature type="transmembrane region" description="Helical" evidence="7">
    <location>
        <begin position="78"/>
        <end position="99"/>
    </location>
</feature>
<evidence type="ECO:0000259" key="8">
    <source>
        <dbReference type="Pfam" id="PF02397"/>
    </source>
</evidence>
<evidence type="ECO:0000256" key="1">
    <source>
        <dbReference type="ARBA" id="ARBA00004141"/>
    </source>
</evidence>
<dbReference type="NCBIfam" id="TIGR03025">
    <property type="entry name" value="EPS_sugtrans"/>
    <property type="match status" value="1"/>
</dbReference>
<dbReference type="InterPro" id="IPR003362">
    <property type="entry name" value="Bact_transf"/>
</dbReference>
<dbReference type="Proteomes" id="UP000234384">
    <property type="component" value="Unassembled WGS sequence"/>
</dbReference>
<dbReference type="GO" id="GO:0016020">
    <property type="term" value="C:membrane"/>
    <property type="evidence" value="ECO:0007669"/>
    <property type="project" value="UniProtKB-SubCell"/>
</dbReference>
<feature type="transmembrane region" description="Helical" evidence="7">
    <location>
        <begin position="111"/>
        <end position="132"/>
    </location>
</feature>
<evidence type="ECO:0000256" key="4">
    <source>
        <dbReference type="ARBA" id="ARBA00022692"/>
    </source>
</evidence>
<gene>
    <name evidence="9" type="ORF">CYJ57_02720</name>
</gene>
<keyword evidence="4 7" id="KW-0812">Transmembrane</keyword>
<reference evidence="9 10" key="1">
    <citation type="submission" date="2017-12" db="EMBL/GenBank/DDBJ databases">
        <title>Phylogenetic diversity of female urinary microbiome.</title>
        <authorList>
            <person name="Thomas-White K."/>
            <person name="Wolfe A.J."/>
        </authorList>
    </citation>
    <scope>NUCLEOTIDE SEQUENCE [LARGE SCALE GENOMIC DNA]</scope>
    <source>
        <strain evidence="9 10">UMB0898</strain>
    </source>
</reference>
<feature type="domain" description="Bacterial sugar transferase" evidence="8">
    <location>
        <begin position="254"/>
        <end position="434"/>
    </location>
</feature>
<evidence type="ECO:0000256" key="3">
    <source>
        <dbReference type="ARBA" id="ARBA00022679"/>
    </source>
</evidence>
<dbReference type="InterPro" id="IPR017475">
    <property type="entry name" value="EPS_sugar_tfrase"/>
</dbReference>
<evidence type="ECO:0000313" key="9">
    <source>
        <dbReference type="EMBL" id="PKY89636.1"/>
    </source>
</evidence>
<accession>A0A2I1K1U1</accession>
<comment type="caution">
    <text evidence="9">The sequence shown here is derived from an EMBL/GenBank/DDBJ whole genome shotgun (WGS) entry which is preliminary data.</text>
</comment>
<comment type="similarity">
    <text evidence="2">Belongs to the bacterial sugar transferase family.</text>
</comment>
<keyword evidence="6 7" id="KW-0472">Membrane</keyword>
<sequence length="464" mass="54094">MFKKAEWNTLLRLAVVIVSSLIALGSMYLSFYLRFAGNIPYRNYSAFQANYLWIVVGFIVINFLFGTYVFYNKNLLDLFYFTMLSELALTCYIMVLIYARSRLTFPRSVLLINFVLGTFILFIYNAIVYMIYQKVRGHKRVMIVGENERVLEAVRNFDAMKNQRHQVTHVILSNYLSNIKAYASEVDIVYMTGQIDEAVRTKVYEYLMQESKKLFLSSEFEHLMMLNANVMNFDDESVLEISNFEINPEEAVLKRAFDVIVSVALLIVTSPIMLITAILIKLDSPGPIFYKQERITKGGRHFNILKFRSMSATAERESGPVLATKDDARITRVGRFIRSTRIDELPQLINVLKGDMSLVGPRPERPFFVKQYAEQNPYYTLRHNVQAGITGYAQVYGKYSSDFNRKLNFDLLYIKNYSLAFDFKLLFRTTKILFDKVSSRGFEEEVERVEDEWQDYEDQMTIIK</sequence>
<proteinExistence type="inferred from homology"/>
<dbReference type="RefSeq" id="WP_101953963.1">
    <property type="nucleotide sequence ID" value="NZ_PKHE01000005.1"/>
</dbReference>
<evidence type="ECO:0000256" key="5">
    <source>
        <dbReference type="ARBA" id="ARBA00022989"/>
    </source>
</evidence>
<keyword evidence="5 7" id="KW-1133">Transmembrane helix</keyword>
<evidence type="ECO:0000256" key="2">
    <source>
        <dbReference type="ARBA" id="ARBA00006464"/>
    </source>
</evidence>
<feature type="transmembrane region" description="Helical" evidence="7">
    <location>
        <begin position="259"/>
        <end position="280"/>
    </location>
</feature>
<dbReference type="PANTHER" id="PTHR30576">
    <property type="entry name" value="COLANIC BIOSYNTHESIS UDP-GLUCOSE LIPID CARRIER TRANSFERASE"/>
    <property type="match status" value="1"/>
</dbReference>
<protein>
    <submittedName>
        <fullName evidence="9">Sugar transferase</fullName>
    </submittedName>
</protein>
<organism evidence="9 10">
    <name type="scientific">Falseniella ignava</name>
    <dbReference type="NCBI Taxonomy" id="137730"/>
    <lineage>
        <taxon>Bacteria</taxon>
        <taxon>Bacillati</taxon>
        <taxon>Bacillota</taxon>
        <taxon>Bacilli</taxon>
        <taxon>Lactobacillales</taxon>
        <taxon>Aerococcaceae</taxon>
        <taxon>Falseniella</taxon>
    </lineage>
</organism>
<dbReference type="Pfam" id="PF02397">
    <property type="entry name" value="Bac_transf"/>
    <property type="match status" value="1"/>
</dbReference>
<name>A0A2I1K1U1_9LACT</name>
<dbReference type="PANTHER" id="PTHR30576:SF0">
    <property type="entry name" value="UNDECAPRENYL-PHOSPHATE N-ACETYLGALACTOSAMINYL 1-PHOSPHATE TRANSFERASE-RELATED"/>
    <property type="match status" value="1"/>
</dbReference>
<evidence type="ECO:0000256" key="6">
    <source>
        <dbReference type="ARBA" id="ARBA00023136"/>
    </source>
</evidence>
<comment type="subcellular location">
    <subcellularLocation>
        <location evidence="1">Membrane</location>
        <topology evidence="1">Multi-pass membrane protein</topology>
    </subcellularLocation>
</comment>
<keyword evidence="3 9" id="KW-0808">Transferase</keyword>
<dbReference type="OrthoDB" id="9808602at2"/>
<dbReference type="EMBL" id="PKHE01000005">
    <property type="protein sequence ID" value="PKY89636.1"/>
    <property type="molecule type" value="Genomic_DNA"/>
</dbReference>
<dbReference type="AlphaFoldDB" id="A0A2I1K1U1"/>
<dbReference type="GO" id="GO:0016780">
    <property type="term" value="F:phosphotransferase activity, for other substituted phosphate groups"/>
    <property type="evidence" value="ECO:0007669"/>
    <property type="project" value="TreeGrafter"/>
</dbReference>
<feature type="transmembrane region" description="Helical" evidence="7">
    <location>
        <begin position="12"/>
        <end position="31"/>
    </location>
</feature>
<evidence type="ECO:0000256" key="7">
    <source>
        <dbReference type="SAM" id="Phobius"/>
    </source>
</evidence>
<evidence type="ECO:0000313" key="10">
    <source>
        <dbReference type="Proteomes" id="UP000234384"/>
    </source>
</evidence>
<feature type="transmembrane region" description="Helical" evidence="7">
    <location>
        <begin position="51"/>
        <end position="71"/>
    </location>
</feature>